<evidence type="ECO:0000256" key="4">
    <source>
        <dbReference type="SAM" id="SignalP"/>
    </source>
</evidence>
<organism evidence="5 6">
    <name type="scientific">Arabis nemorensis</name>
    <dbReference type="NCBI Taxonomy" id="586526"/>
    <lineage>
        <taxon>Eukaryota</taxon>
        <taxon>Viridiplantae</taxon>
        <taxon>Streptophyta</taxon>
        <taxon>Embryophyta</taxon>
        <taxon>Tracheophyta</taxon>
        <taxon>Spermatophyta</taxon>
        <taxon>Magnoliopsida</taxon>
        <taxon>eudicotyledons</taxon>
        <taxon>Gunneridae</taxon>
        <taxon>Pentapetalae</taxon>
        <taxon>rosids</taxon>
        <taxon>malvids</taxon>
        <taxon>Brassicales</taxon>
        <taxon>Brassicaceae</taxon>
        <taxon>Arabideae</taxon>
        <taxon>Arabis</taxon>
    </lineage>
</organism>
<feature type="chain" id="PRO_5022138070" evidence="4">
    <location>
        <begin position="29"/>
        <end position="104"/>
    </location>
</feature>
<dbReference type="SUPFAM" id="SSF48264">
    <property type="entry name" value="Cytochrome P450"/>
    <property type="match status" value="1"/>
</dbReference>
<keyword evidence="3" id="KW-0408">Iron</keyword>
<reference evidence="5" key="1">
    <citation type="submission" date="2019-07" db="EMBL/GenBank/DDBJ databases">
        <authorList>
            <person name="Dittberner H."/>
        </authorList>
    </citation>
    <scope>NUCLEOTIDE SEQUENCE [LARGE SCALE GENOMIC DNA]</scope>
</reference>
<feature type="signal peptide" evidence="4">
    <location>
        <begin position="1"/>
        <end position="28"/>
    </location>
</feature>
<accession>A0A565BYD5</accession>
<evidence type="ECO:0000256" key="2">
    <source>
        <dbReference type="ARBA" id="ARBA00022723"/>
    </source>
</evidence>
<dbReference type="AlphaFoldDB" id="A0A565BYD5"/>
<dbReference type="InterPro" id="IPR036396">
    <property type="entry name" value="Cyt_P450_sf"/>
</dbReference>
<protein>
    <submittedName>
        <fullName evidence="5">Uncharacterized protein</fullName>
    </submittedName>
</protein>
<dbReference type="GO" id="GO:0020037">
    <property type="term" value="F:heme binding"/>
    <property type="evidence" value="ECO:0007669"/>
    <property type="project" value="InterPro"/>
</dbReference>
<evidence type="ECO:0000256" key="3">
    <source>
        <dbReference type="ARBA" id="ARBA00023004"/>
    </source>
</evidence>
<evidence type="ECO:0000313" key="5">
    <source>
        <dbReference type="EMBL" id="VVB06420.1"/>
    </source>
</evidence>
<comment type="similarity">
    <text evidence="1">Belongs to the cytochrome P450 family.</text>
</comment>
<dbReference type="OrthoDB" id="989221at2759"/>
<keyword evidence="6" id="KW-1185">Reference proteome</keyword>
<sequence>MNMLAIALSLLLICFVFFFFTTRKSCSGDKGAKIPPSPPRLPILGNTLRICEKPHRSLTDLSRIYGSVWFDSMKNHDELIVINAAFRSNQRLKNEQGARTYELR</sequence>
<dbReference type="Proteomes" id="UP000489600">
    <property type="component" value="Unassembled WGS sequence"/>
</dbReference>
<evidence type="ECO:0000313" key="6">
    <source>
        <dbReference type="Proteomes" id="UP000489600"/>
    </source>
</evidence>
<dbReference type="GO" id="GO:0005506">
    <property type="term" value="F:iron ion binding"/>
    <property type="evidence" value="ECO:0007669"/>
    <property type="project" value="InterPro"/>
</dbReference>
<dbReference type="EMBL" id="CABITT030000005">
    <property type="protein sequence ID" value="VVB06420.1"/>
    <property type="molecule type" value="Genomic_DNA"/>
</dbReference>
<gene>
    <name evidence="5" type="ORF">ANE_LOCUS16864</name>
</gene>
<proteinExistence type="inferred from homology"/>
<dbReference type="GO" id="GO:0016705">
    <property type="term" value="F:oxidoreductase activity, acting on paired donors, with incorporation or reduction of molecular oxygen"/>
    <property type="evidence" value="ECO:0007669"/>
    <property type="project" value="InterPro"/>
</dbReference>
<dbReference type="GO" id="GO:0004497">
    <property type="term" value="F:monooxygenase activity"/>
    <property type="evidence" value="ECO:0007669"/>
    <property type="project" value="InterPro"/>
</dbReference>
<name>A0A565BYD5_9BRAS</name>
<dbReference type="Gene3D" id="1.10.630.10">
    <property type="entry name" value="Cytochrome P450"/>
    <property type="match status" value="1"/>
</dbReference>
<keyword evidence="2" id="KW-0479">Metal-binding</keyword>
<evidence type="ECO:0000256" key="1">
    <source>
        <dbReference type="ARBA" id="ARBA00010617"/>
    </source>
</evidence>
<comment type="caution">
    <text evidence="5">The sequence shown here is derived from an EMBL/GenBank/DDBJ whole genome shotgun (WGS) entry which is preliminary data.</text>
</comment>
<dbReference type="PANTHER" id="PTHR47955">
    <property type="entry name" value="CYTOCHROME P450 FAMILY 71 PROTEIN"/>
    <property type="match status" value="1"/>
</dbReference>
<keyword evidence="4" id="KW-0732">Signal</keyword>